<evidence type="ECO:0000313" key="11">
    <source>
        <dbReference type="Proteomes" id="UP001160625"/>
    </source>
</evidence>
<accession>A0ABT6MXL3</accession>
<feature type="domain" description="DUF6537" evidence="9">
    <location>
        <begin position="943"/>
        <end position="1140"/>
    </location>
</feature>
<dbReference type="Pfam" id="PF02775">
    <property type="entry name" value="TPP_enzyme_C"/>
    <property type="match status" value="1"/>
</dbReference>
<evidence type="ECO:0000259" key="8">
    <source>
        <dbReference type="Pfam" id="PF02775"/>
    </source>
</evidence>
<dbReference type="InterPro" id="IPR011766">
    <property type="entry name" value="TPP_enzyme_TPP-bd"/>
</dbReference>
<evidence type="ECO:0000313" key="10">
    <source>
        <dbReference type="EMBL" id="MDH7637741.1"/>
    </source>
</evidence>
<dbReference type="Pfam" id="PF01558">
    <property type="entry name" value="POR"/>
    <property type="match status" value="1"/>
</dbReference>
<name>A0ABT6MXL3_9SPHN</name>
<keyword evidence="3" id="KW-0249">Electron transport</keyword>
<evidence type="ECO:0000256" key="3">
    <source>
        <dbReference type="ARBA" id="ARBA00022982"/>
    </source>
</evidence>
<reference evidence="10" key="1">
    <citation type="submission" date="2023-04" db="EMBL/GenBank/DDBJ databases">
        <title>Sphingomonas sp. MAHUQ-71 isolated from rice field.</title>
        <authorList>
            <person name="Huq M.A."/>
        </authorList>
    </citation>
    <scope>NUCLEOTIDE SEQUENCE</scope>
    <source>
        <strain evidence="10">MAHUQ-71</strain>
    </source>
</reference>
<feature type="domain" description="Thiamine pyrophosphate enzyme TPP-binding" evidence="8">
    <location>
        <begin position="461"/>
        <end position="545"/>
    </location>
</feature>
<dbReference type="PANTHER" id="PTHR48084:SF3">
    <property type="entry name" value="SUBUNIT OF PYRUVATE:FLAVODOXIN OXIDOREDUCTASE"/>
    <property type="match status" value="1"/>
</dbReference>
<evidence type="ECO:0000259" key="9">
    <source>
        <dbReference type="Pfam" id="PF20169"/>
    </source>
</evidence>
<evidence type="ECO:0000256" key="6">
    <source>
        <dbReference type="ARBA" id="ARBA00023014"/>
    </source>
</evidence>
<dbReference type="EMBL" id="JARYGZ010000001">
    <property type="protein sequence ID" value="MDH7637741.1"/>
    <property type="molecule type" value="Genomic_DNA"/>
</dbReference>
<organism evidence="10 11">
    <name type="scientific">Sphingomonas oryzagri</name>
    <dbReference type="NCBI Taxonomy" id="3042314"/>
    <lineage>
        <taxon>Bacteria</taxon>
        <taxon>Pseudomonadati</taxon>
        <taxon>Pseudomonadota</taxon>
        <taxon>Alphaproteobacteria</taxon>
        <taxon>Sphingomonadales</taxon>
        <taxon>Sphingomonadaceae</taxon>
        <taxon>Sphingomonas</taxon>
    </lineage>
</organism>
<protein>
    <submittedName>
        <fullName evidence="10">Indolepyruvate ferredoxin oxidoreductase family protein</fullName>
    </submittedName>
</protein>
<sequence>MAEAMERESTVPAGRAVSLADKFMLRSGTVLISGVQALVRLMLIQAERDREAGLRTAGFVSGYRGSPLGTLDMAFGTAGAAVADHGIVMRPAVNEELAATMIAGTQQIEQSREARVDGVFALWYGKGPGVDRAADALRHANYHGSSPRGGVVLAVGDDHLSKSSSIVCNSDDVVAGIHVPLFYPADPAEIVEYGLHGFALSRHSGSYVALKIITEVADATRAVETDELALSPVLPDVAVPPLGLHNRWPDNALDQEARQIEHRLPAVAAYVRANRLDKVKLKRPGARIGLIAAGKSWLDLLEAMRLAGLDEARMAALGIALYKPAMIWPLEPEGLAGFADGLDTLIVIEEKGRFLESQIKTILYDGPQAPAVWGKQGPDGAALLPATGDITPERIAATVGGLIATLTSDEALATKVARADTSLLVQGRFTVPPALRKPFFCSGCPHNRSTVLPEGSRATGGIGCHSMATYLQPNTSIYAQMGGEGLHWVGLAPFTDEKHMFANMGDGTYFHSGILAIRQAVAAGTNITFKLLYNSAVAMTGGQSVDGELSVAQLVDQIRAEGVGTIVVSTDDPDRYPAGDPVRARVDGIENRTEYDQLQRRLRDQPGVSVIVYEQMCATEKRRLRKRGKLADPARQVFINELVCEGCGDCSIKSNCLSVEPVETTFGTKRRINQSSCNKDYSCIEGFCPSFVTVEGAKPRRTGARASGDFDASTLPLPSRDASSHERVVVAGVGGTGVVTIGALVAMAAHMGGRRVGVLDQVGMAQKGGAVVSHIHVADAPIHALRIPPEQASLVLVCDEIVGNLRDVMAAIDPGGTYVLANADVAITGDFTKDRDATPDGTLLARRLEQRAGSDHFAAYPFTRLSERLFGDAIGSNLMMVGFAWQKGWIAMDLGDFEAAVTLNATAVAMNKAAFAWGRRLAVDPDAVLAAAGLVTAVSPIEEDMVDRRAAFLADYQDGAYADRFCTLVTRVAEAEARCGGKGALARTVAKGLFRVMAYKDEYEVARLYTDGSFGRALADAFDGEATVRFHMAPPIFARRDKATGHLRKRSFGGWMLPVFRLLAKGRRLRGTKLDPFGYTAERRAERQLAGDYEALVMRIAEHLTPAGLAQADALAALVLEVRGYGHVKERAMETYRVRLPAAIEAFEAAIAAGTEAMTVAV</sequence>
<evidence type="ECO:0000256" key="2">
    <source>
        <dbReference type="ARBA" id="ARBA00022485"/>
    </source>
</evidence>
<dbReference type="Gene3D" id="3.40.50.970">
    <property type="match status" value="1"/>
</dbReference>
<dbReference type="SUPFAM" id="SSF52518">
    <property type="entry name" value="Thiamin diphosphate-binding fold (THDP-binding)"/>
    <property type="match status" value="2"/>
</dbReference>
<dbReference type="InterPro" id="IPR051457">
    <property type="entry name" value="2-oxoacid:Fd_oxidoreductase"/>
</dbReference>
<dbReference type="NCBIfam" id="NF009589">
    <property type="entry name" value="PRK13030.1"/>
    <property type="match status" value="1"/>
</dbReference>
<evidence type="ECO:0000256" key="1">
    <source>
        <dbReference type="ARBA" id="ARBA00022448"/>
    </source>
</evidence>
<evidence type="ECO:0000256" key="5">
    <source>
        <dbReference type="ARBA" id="ARBA00023004"/>
    </source>
</evidence>
<dbReference type="CDD" id="cd07034">
    <property type="entry name" value="TPP_PYR_PFOR_IOR-alpha_like"/>
    <property type="match status" value="1"/>
</dbReference>
<dbReference type="NCBIfam" id="NF009588">
    <property type="entry name" value="PRK13029.1"/>
    <property type="match status" value="1"/>
</dbReference>
<keyword evidence="1" id="KW-0813">Transport</keyword>
<dbReference type="InterPro" id="IPR019752">
    <property type="entry name" value="Pyrv/ketoisovalerate_OxRed_cat"/>
</dbReference>
<keyword evidence="2" id="KW-0004">4Fe-4S</keyword>
<dbReference type="Pfam" id="PF20169">
    <property type="entry name" value="DUF6537"/>
    <property type="match status" value="1"/>
</dbReference>
<feature type="domain" description="Pyruvate/ketoisovalerate oxidoreductase catalytic" evidence="7">
    <location>
        <begin position="734"/>
        <end position="919"/>
    </location>
</feature>
<proteinExistence type="predicted"/>
<dbReference type="InterPro" id="IPR046667">
    <property type="entry name" value="DUF6537"/>
</dbReference>
<keyword evidence="5" id="KW-0408">Iron</keyword>
<dbReference type="RefSeq" id="WP_281043083.1">
    <property type="nucleotide sequence ID" value="NZ_JARYGZ010000001.1"/>
</dbReference>
<dbReference type="InterPro" id="IPR009014">
    <property type="entry name" value="Transketo_C/PFOR_II"/>
</dbReference>
<comment type="caution">
    <text evidence="10">The sequence shown here is derived from an EMBL/GenBank/DDBJ whole genome shotgun (WGS) entry which is preliminary data.</text>
</comment>
<dbReference type="InterPro" id="IPR029061">
    <property type="entry name" value="THDP-binding"/>
</dbReference>
<dbReference type="SUPFAM" id="SSF52922">
    <property type="entry name" value="TK C-terminal domain-like"/>
    <property type="match status" value="1"/>
</dbReference>
<evidence type="ECO:0000256" key="4">
    <source>
        <dbReference type="ARBA" id="ARBA00023002"/>
    </source>
</evidence>
<dbReference type="SUPFAM" id="SSF53323">
    <property type="entry name" value="Pyruvate-ferredoxin oxidoreductase, PFOR, domain III"/>
    <property type="match status" value="1"/>
</dbReference>
<keyword evidence="2" id="KW-0479">Metal-binding</keyword>
<keyword evidence="11" id="KW-1185">Reference proteome</keyword>
<dbReference type="PANTHER" id="PTHR48084">
    <property type="entry name" value="2-OXOGLUTARATE OXIDOREDUCTASE SUBUNIT KORB-RELATED"/>
    <property type="match status" value="1"/>
</dbReference>
<keyword evidence="6" id="KW-0411">Iron-sulfur</keyword>
<gene>
    <name evidence="10" type="ORF">QGN17_03260</name>
</gene>
<dbReference type="InterPro" id="IPR002869">
    <property type="entry name" value="Pyrv_flavodox_OxRed_cen"/>
</dbReference>
<dbReference type="Gene3D" id="3.40.920.10">
    <property type="entry name" value="Pyruvate-ferredoxin oxidoreductase, PFOR, domain III"/>
    <property type="match status" value="1"/>
</dbReference>
<dbReference type="InterPro" id="IPR002880">
    <property type="entry name" value="Pyrv_Fd/Flavodoxin_OxRdtase_N"/>
</dbReference>
<evidence type="ECO:0000259" key="7">
    <source>
        <dbReference type="Pfam" id="PF01558"/>
    </source>
</evidence>
<dbReference type="Proteomes" id="UP001160625">
    <property type="component" value="Unassembled WGS sequence"/>
</dbReference>
<keyword evidence="4" id="KW-0560">Oxidoreductase</keyword>